<dbReference type="eggNOG" id="COG1232">
    <property type="taxonomic scope" value="Bacteria"/>
</dbReference>
<evidence type="ECO:0000313" key="5">
    <source>
        <dbReference type="Proteomes" id="UP000825179"/>
    </source>
</evidence>
<dbReference type="Proteomes" id="UP000010716">
    <property type="component" value="Unassembled WGS sequence"/>
</dbReference>
<name>F5L5Q4_CALTT</name>
<sequence length="444" mass="49088">MKTDVVIIGAGLAGLSCGLELAENGRDVFLFEARDWVGGRTASWDENGMLVESGFHRYIGYYQALPKVLERAGVRLDDIIRWEERIEIRTPQHNSPGLFGVAPVHGPLKMIAGIIGNNEMLSPLDKASLIPFFVAGFKDFFLNPDKLDYISVYDYARKYGVRQAAIDYLLGPFSTGLFFKPIQEYSALAFFGLFAPGLTRFYKMRIGAFLGGMTEVMCAPIARAIERHGGKVYTGTPVQGLLVEEGQVVGVALEDEEVRANQVVLATSLDKAQQLLQPHFSQHPWFKPLLNLPAMPAVTIQIDLDRPALPTDRTTFGPGTCLASFAEQSRTTFKHVPGRLSIILTPPEKFLNMPAEEVLSSVIRDAKQLGMDIKPHIRDFRVISHHADFYSFAPKGYHKQRPGQQTPIRGLKLAGDYTKQPYFATMEGAVVSGLDAAKAILTEA</sequence>
<gene>
    <name evidence="2" type="ORF">CathTA2_1117</name>
    <name evidence="3" type="ORF">HUR95_10720</name>
</gene>
<dbReference type="EMBL" id="CP082237">
    <property type="protein sequence ID" value="QZT32844.1"/>
    <property type="molecule type" value="Genomic_DNA"/>
</dbReference>
<dbReference type="RefSeq" id="WP_007503890.1">
    <property type="nucleotide sequence ID" value="NZ_AFCE01000111.1"/>
</dbReference>
<dbReference type="Gene3D" id="3.50.50.60">
    <property type="entry name" value="FAD/NAD(P)-binding domain"/>
    <property type="match status" value="1"/>
</dbReference>
<feature type="domain" description="Amine oxidase" evidence="1">
    <location>
        <begin position="12"/>
        <end position="441"/>
    </location>
</feature>
<organism evidence="2 4">
    <name type="scientific">Caldalkalibacillus thermarum (strain TA2.A1)</name>
    <dbReference type="NCBI Taxonomy" id="986075"/>
    <lineage>
        <taxon>Bacteria</taxon>
        <taxon>Bacillati</taxon>
        <taxon>Bacillota</taxon>
        <taxon>Bacilli</taxon>
        <taxon>Bacillales</taxon>
        <taxon>Bacillaceae</taxon>
        <taxon>Caldalkalibacillus</taxon>
    </lineage>
</organism>
<evidence type="ECO:0000313" key="4">
    <source>
        <dbReference type="Proteomes" id="UP000010716"/>
    </source>
</evidence>
<dbReference type="InterPro" id="IPR002937">
    <property type="entry name" value="Amino_oxidase"/>
</dbReference>
<dbReference type="Proteomes" id="UP000825179">
    <property type="component" value="Chromosome"/>
</dbReference>
<dbReference type="OrthoDB" id="9814556at2"/>
<dbReference type="SUPFAM" id="SSF51905">
    <property type="entry name" value="FAD/NAD(P)-binding domain"/>
    <property type="match status" value="1"/>
</dbReference>
<accession>F5L5Q4</accession>
<dbReference type="InterPro" id="IPR036188">
    <property type="entry name" value="FAD/NAD-bd_sf"/>
</dbReference>
<dbReference type="GO" id="GO:0016491">
    <property type="term" value="F:oxidoreductase activity"/>
    <property type="evidence" value="ECO:0007669"/>
    <property type="project" value="InterPro"/>
</dbReference>
<dbReference type="PANTHER" id="PTHR42923:SF46">
    <property type="entry name" value="AMINE OXIDASE"/>
    <property type="match status" value="1"/>
</dbReference>
<keyword evidence="5" id="KW-1185">Reference proteome</keyword>
<evidence type="ECO:0000259" key="1">
    <source>
        <dbReference type="Pfam" id="PF01593"/>
    </source>
</evidence>
<dbReference type="PROSITE" id="PS51257">
    <property type="entry name" value="PROKAR_LIPOPROTEIN"/>
    <property type="match status" value="1"/>
</dbReference>
<evidence type="ECO:0000313" key="2">
    <source>
        <dbReference type="EMBL" id="EGL83333.1"/>
    </source>
</evidence>
<dbReference type="InterPro" id="IPR050464">
    <property type="entry name" value="Zeta_carotene_desat/Oxidored"/>
</dbReference>
<dbReference type="PANTHER" id="PTHR42923">
    <property type="entry name" value="PROTOPORPHYRINOGEN OXIDASE"/>
    <property type="match status" value="1"/>
</dbReference>
<proteinExistence type="predicted"/>
<reference evidence="3" key="3">
    <citation type="submission" date="2021-08" db="EMBL/GenBank/DDBJ databases">
        <authorList>
            <person name="de Jong S."/>
            <person name="van den Broek M."/>
            <person name="Merkel A."/>
            <person name="de la Torre Cortes P."/>
            <person name="Kalamorz F."/>
            <person name="Cook G."/>
            <person name="van Loosdrecht M."/>
            <person name="McMillan D."/>
        </authorList>
    </citation>
    <scope>NUCLEOTIDE SEQUENCE</scope>
    <source>
        <strain evidence="3">TA2.A1</strain>
    </source>
</reference>
<dbReference type="KEGG" id="cthu:HUR95_10720"/>
<dbReference type="Pfam" id="PF01593">
    <property type="entry name" value="Amino_oxidase"/>
    <property type="match status" value="1"/>
</dbReference>
<dbReference type="EMBL" id="AFCE01000111">
    <property type="protein sequence ID" value="EGL83333.1"/>
    <property type="molecule type" value="Genomic_DNA"/>
</dbReference>
<evidence type="ECO:0000313" key="3">
    <source>
        <dbReference type="EMBL" id="QZT32844.1"/>
    </source>
</evidence>
<dbReference type="AlphaFoldDB" id="F5L5Q4"/>
<reference evidence="2 4" key="1">
    <citation type="journal article" date="2011" name="J. Bacteriol.">
        <title>Draft genome sequence of the thermoalkaliphilic Caldalkalibacillus thermarum strain TA2.A1.</title>
        <authorList>
            <person name="Kalamorz F."/>
            <person name="Keis S."/>
            <person name="McMillan D.G."/>
            <person name="Olsson K."/>
            <person name="Stanton J.A."/>
            <person name="Stockwell P."/>
            <person name="Black M.A."/>
            <person name="Klingeman D.M."/>
            <person name="Land M.L."/>
            <person name="Han C.S."/>
            <person name="Martin S.L."/>
            <person name="Becher S.A."/>
            <person name="Peddie C.J."/>
            <person name="Morgan H.W."/>
            <person name="Matthies D."/>
            <person name="Preiss L."/>
            <person name="Meier T."/>
            <person name="Brown S.D."/>
            <person name="Cook G.M."/>
        </authorList>
    </citation>
    <scope>NUCLEOTIDE SEQUENCE [LARGE SCALE GENOMIC DNA]</scope>
    <source>
        <strain evidence="2 4">TA2.A1</strain>
    </source>
</reference>
<protein>
    <submittedName>
        <fullName evidence="2">Amine oxidase</fullName>
    </submittedName>
    <submittedName>
        <fullName evidence="3">FAD-dependent oxidoreductase</fullName>
    </submittedName>
</protein>
<reference evidence="3 5" key="2">
    <citation type="journal article" date="2020" name="Extremophiles">
        <title>Genomic analysis of Caldalkalibacillus thermarum TA2.A1 reveals aerobic alkaliphilic metabolism and evolutionary hallmarks linking alkaliphilic bacteria and plant life.</title>
        <authorList>
            <person name="de Jong S.I."/>
            <person name="van den Broek M.A."/>
            <person name="Merkel A.Y."/>
            <person name="de la Torre Cortes P."/>
            <person name="Kalamorz F."/>
            <person name="Cook G.M."/>
            <person name="van Loosdrecht M.C.M."/>
            <person name="McMillan D.G.G."/>
        </authorList>
    </citation>
    <scope>NUCLEOTIDE SEQUENCE [LARGE SCALE GENOMIC DNA]</scope>
    <source>
        <strain evidence="3 5">TA2.A1</strain>
    </source>
</reference>